<evidence type="ECO:0000313" key="5">
    <source>
        <dbReference type="Proteomes" id="UP000015453"/>
    </source>
</evidence>
<evidence type="ECO:0000259" key="3">
    <source>
        <dbReference type="PROSITE" id="PS50102"/>
    </source>
</evidence>
<dbReference type="InterPro" id="IPR035979">
    <property type="entry name" value="RBD_domain_sf"/>
</dbReference>
<sequence>MGLPRFRNPKDGEKCSPHLYVANCGPALGLSDETIASVFGKFGEIHGVHAADDTGNRVIVSYSDSSSSRVAMESLNGKICSDLGGRILHIRYSVESPGKVKTIDFIPLSKSAADLNIPGLYLMHEFITPQEEQELLAAVGVRPWQHLARRRVQHFGYKFCYDIRNVDANRYLGELPSFVAPVLERIRSLHTLIDADDLSLDQLTANNGK</sequence>
<keyword evidence="5" id="KW-1185">Reference proteome</keyword>
<dbReference type="InterPro" id="IPR012677">
    <property type="entry name" value="Nucleotide-bd_a/b_plait_sf"/>
</dbReference>
<evidence type="ECO:0000256" key="2">
    <source>
        <dbReference type="PROSITE-ProRule" id="PRU00176"/>
    </source>
</evidence>
<dbReference type="PROSITE" id="PS50102">
    <property type="entry name" value="RRM"/>
    <property type="match status" value="1"/>
</dbReference>
<dbReference type="InterPro" id="IPR037151">
    <property type="entry name" value="AlkB-like_sf"/>
</dbReference>
<dbReference type="InterPro" id="IPR000504">
    <property type="entry name" value="RRM_dom"/>
</dbReference>
<feature type="domain" description="RRM" evidence="3">
    <location>
        <begin position="17"/>
        <end position="95"/>
    </location>
</feature>
<comment type="similarity">
    <text evidence="1">Belongs to the alkB family.</text>
</comment>
<dbReference type="GO" id="GO:0070988">
    <property type="term" value="P:demethylation"/>
    <property type="evidence" value="ECO:0007669"/>
    <property type="project" value="InterPro"/>
</dbReference>
<dbReference type="AlphaFoldDB" id="S8DQM0"/>
<proteinExistence type="inferred from homology"/>
<keyword evidence="2" id="KW-0694">RNA-binding</keyword>
<dbReference type="Proteomes" id="UP000015453">
    <property type="component" value="Unassembled WGS sequence"/>
</dbReference>
<dbReference type="GO" id="GO:0032451">
    <property type="term" value="F:demethylase activity"/>
    <property type="evidence" value="ECO:0007669"/>
    <property type="project" value="TreeGrafter"/>
</dbReference>
<dbReference type="EMBL" id="AUSU01006403">
    <property type="protein sequence ID" value="EPS62087.1"/>
    <property type="molecule type" value="Genomic_DNA"/>
</dbReference>
<dbReference type="Gene3D" id="3.30.70.330">
    <property type="match status" value="1"/>
</dbReference>
<dbReference type="GO" id="GO:0016491">
    <property type="term" value="F:oxidoreductase activity"/>
    <property type="evidence" value="ECO:0007669"/>
    <property type="project" value="TreeGrafter"/>
</dbReference>
<protein>
    <recommendedName>
        <fullName evidence="3">RRM domain-containing protein</fullName>
    </recommendedName>
</protein>
<dbReference type="Gene3D" id="2.60.120.590">
    <property type="entry name" value="Alpha-ketoglutarate-dependent dioxygenase AlkB-like"/>
    <property type="match status" value="1"/>
</dbReference>
<evidence type="ECO:0000313" key="4">
    <source>
        <dbReference type="EMBL" id="EPS62087.1"/>
    </source>
</evidence>
<dbReference type="SMART" id="SM00360">
    <property type="entry name" value="RRM"/>
    <property type="match status" value="1"/>
</dbReference>
<dbReference type="GO" id="GO:0003723">
    <property type="term" value="F:RNA binding"/>
    <property type="evidence" value="ECO:0007669"/>
    <property type="project" value="UniProtKB-UniRule"/>
</dbReference>
<accession>S8DQM0</accession>
<dbReference type="PANTHER" id="PTHR12463:SF1">
    <property type="entry name" value="2-OXOGLUTARATE AND FE-DEPENDENT OXYGENASE FAMILY PROTEIN"/>
    <property type="match status" value="1"/>
</dbReference>
<dbReference type="OrthoDB" id="271595at2759"/>
<dbReference type="InterPro" id="IPR032857">
    <property type="entry name" value="ALKBH4"/>
</dbReference>
<comment type="caution">
    <text evidence="4">The sequence shown here is derived from an EMBL/GenBank/DDBJ whole genome shotgun (WGS) entry which is preliminary data.</text>
</comment>
<evidence type="ECO:0000256" key="1">
    <source>
        <dbReference type="ARBA" id="ARBA00007879"/>
    </source>
</evidence>
<dbReference type="PANTHER" id="PTHR12463">
    <property type="entry name" value="OXYGENASE-RELATED"/>
    <property type="match status" value="1"/>
</dbReference>
<reference evidence="4 5" key="1">
    <citation type="journal article" date="2013" name="BMC Genomics">
        <title>The miniature genome of a carnivorous plant Genlisea aurea contains a low number of genes and short non-coding sequences.</title>
        <authorList>
            <person name="Leushkin E.V."/>
            <person name="Sutormin R.A."/>
            <person name="Nabieva E.R."/>
            <person name="Penin A.A."/>
            <person name="Kondrashov A.S."/>
            <person name="Logacheva M.D."/>
        </authorList>
    </citation>
    <scope>NUCLEOTIDE SEQUENCE [LARGE SCALE GENOMIC DNA]</scope>
</reference>
<dbReference type="SUPFAM" id="SSF54928">
    <property type="entry name" value="RNA-binding domain, RBD"/>
    <property type="match status" value="1"/>
</dbReference>
<organism evidence="4 5">
    <name type="scientific">Genlisea aurea</name>
    <dbReference type="NCBI Taxonomy" id="192259"/>
    <lineage>
        <taxon>Eukaryota</taxon>
        <taxon>Viridiplantae</taxon>
        <taxon>Streptophyta</taxon>
        <taxon>Embryophyta</taxon>
        <taxon>Tracheophyta</taxon>
        <taxon>Spermatophyta</taxon>
        <taxon>Magnoliopsida</taxon>
        <taxon>eudicotyledons</taxon>
        <taxon>Gunneridae</taxon>
        <taxon>Pentapetalae</taxon>
        <taxon>asterids</taxon>
        <taxon>lamiids</taxon>
        <taxon>Lamiales</taxon>
        <taxon>Lentibulariaceae</taxon>
        <taxon>Genlisea</taxon>
    </lineage>
</organism>
<name>S8DQM0_9LAMI</name>
<dbReference type="SUPFAM" id="SSF51197">
    <property type="entry name" value="Clavaminate synthase-like"/>
    <property type="match status" value="1"/>
</dbReference>
<gene>
    <name evidence="4" type="ORF">M569_12707</name>
</gene>